<gene>
    <name evidence="7" type="ORF">NDI37_02435</name>
</gene>
<dbReference type="Gene3D" id="3.40.140.10">
    <property type="entry name" value="Cytidine Deaminase, domain 2"/>
    <property type="match status" value="1"/>
</dbReference>
<protein>
    <submittedName>
        <fullName evidence="7">M67 family metallopeptidase</fullName>
    </submittedName>
</protein>
<proteinExistence type="predicted"/>
<keyword evidence="2" id="KW-0479">Metal-binding</keyword>
<evidence type="ECO:0000313" key="8">
    <source>
        <dbReference type="Proteomes" id="UP001442494"/>
    </source>
</evidence>
<evidence type="ECO:0000256" key="2">
    <source>
        <dbReference type="ARBA" id="ARBA00022723"/>
    </source>
</evidence>
<dbReference type="InterPro" id="IPR028090">
    <property type="entry name" value="JAB_dom_prok"/>
</dbReference>
<dbReference type="Proteomes" id="UP001442494">
    <property type="component" value="Unassembled WGS sequence"/>
</dbReference>
<keyword evidence="8" id="KW-1185">Reference proteome</keyword>
<accession>A0ABV0JIQ9</accession>
<dbReference type="InterPro" id="IPR051929">
    <property type="entry name" value="VirAsm_ModProt"/>
</dbReference>
<evidence type="ECO:0000256" key="1">
    <source>
        <dbReference type="ARBA" id="ARBA00022670"/>
    </source>
</evidence>
<keyword evidence="4" id="KW-0862">Zinc</keyword>
<name>A0ABV0JIQ9_9CYAN</name>
<evidence type="ECO:0000313" key="7">
    <source>
        <dbReference type="EMBL" id="MEP0863323.1"/>
    </source>
</evidence>
<sequence>MAVLKIYPHHLQAIRTHAESSYPNECCGLLLGLAGDEKIVAEVIPTQNSWDAQAAQAFAAIAGSDKLGSSKRDRYAIAPLDMLKAQREGRDRSFDIIGIYHSHPDHPAVPSEFDQACAWSVYSYIIVSVQQGKAGDLCNWSLDDAHQFQPEEMITVEIT</sequence>
<dbReference type="SMART" id="SM00232">
    <property type="entry name" value="JAB_MPN"/>
    <property type="match status" value="1"/>
</dbReference>
<evidence type="ECO:0000256" key="3">
    <source>
        <dbReference type="ARBA" id="ARBA00022801"/>
    </source>
</evidence>
<evidence type="ECO:0000259" key="6">
    <source>
        <dbReference type="SMART" id="SM00232"/>
    </source>
</evidence>
<dbReference type="PANTHER" id="PTHR34858">
    <property type="entry name" value="CYSO-CYSTEINE PEPTIDASE"/>
    <property type="match status" value="1"/>
</dbReference>
<evidence type="ECO:0000256" key="5">
    <source>
        <dbReference type="ARBA" id="ARBA00023049"/>
    </source>
</evidence>
<dbReference type="EMBL" id="JAMPKK010000003">
    <property type="protein sequence ID" value="MEP0863323.1"/>
    <property type="molecule type" value="Genomic_DNA"/>
</dbReference>
<feature type="domain" description="JAB1/MPN/MOV34 metalloenzyme" evidence="6">
    <location>
        <begin position="3"/>
        <end position="158"/>
    </location>
</feature>
<dbReference type="PANTHER" id="PTHR34858:SF1">
    <property type="entry name" value="CYSO-CYSTEINE PEPTIDASE"/>
    <property type="match status" value="1"/>
</dbReference>
<reference evidence="7 8" key="1">
    <citation type="submission" date="2022-04" db="EMBL/GenBank/DDBJ databases">
        <title>Positive selection, recombination, and allopatry shape intraspecific diversity of widespread and dominant cyanobacteria.</title>
        <authorList>
            <person name="Wei J."/>
            <person name="Shu W."/>
            <person name="Hu C."/>
        </authorList>
    </citation>
    <scope>NUCLEOTIDE SEQUENCE [LARGE SCALE GENOMIC DNA]</scope>
    <source>
        <strain evidence="7 8">GB2-A5</strain>
    </source>
</reference>
<dbReference type="InterPro" id="IPR000555">
    <property type="entry name" value="JAMM/MPN+_dom"/>
</dbReference>
<keyword evidence="3" id="KW-0378">Hydrolase</keyword>
<dbReference type="Pfam" id="PF14464">
    <property type="entry name" value="Prok-JAB"/>
    <property type="match status" value="1"/>
</dbReference>
<comment type="caution">
    <text evidence="7">The sequence shown here is derived from an EMBL/GenBank/DDBJ whole genome shotgun (WGS) entry which is preliminary data.</text>
</comment>
<keyword evidence="5" id="KW-0482">Metalloprotease</keyword>
<dbReference type="CDD" id="cd08070">
    <property type="entry name" value="MPN_like"/>
    <property type="match status" value="1"/>
</dbReference>
<keyword evidence="1" id="KW-0645">Protease</keyword>
<organism evidence="7 8">
    <name type="scientific">Funiculus sociatus GB2-A5</name>
    <dbReference type="NCBI Taxonomy" id="2933946"/>
    <lineage>
        <taxon>Bacteria</taxon>
        <taxon>Bacillati</taxon>
        <taxon>Cyanobacteriota</taxon>
        <taxon>Cyanophyceae</taxon>
        <taxon>Coleofasciculales</taxon>
        <taxon>Coleofasciculaceae</taxon>
        <taxon>Funiculus</taxon>
    </lineage>
</organism>
<dbReference type="SUPFAM" id="SSF102712">
    <property type="entry name" value="JAB1/MPN domain"/>
    <property type="match status" value="1"/>
</dbReference>
<evidence type="ECO:0000256" key="4">
    <source>
        <dbReference type="ARBA" id="ARBA00022833"/>
    </source>
</evidence>
<dbReference type="RefSeq" id="WP_190420468.1">
    <property type="nucleotide sequence ID" value="NZ_JAMPKK010000003.1"/>
</dbReference>